<dbReference type="Gene3D" id="3.40.50.2300">
    <property type="match status" value="1"/>
</dbReference>
<dbReference type="Pfam" id="PF04397">
    <property type="entry name" value="LytTR"/>
    <property type="match status" value="1"/>
</dbReference>
<dbReference type="InterPro" id="IPR046947">
    <property type="entry name" value="LytR-like"/>
</dbReference>
<dbReference type="SMART" id="SM00448">
    <property type="entry name" value="REC"/>
    <property type="match status" value="1"/>
</dbReference>
<dbReference type="AlphaFoldDB" id="A0AAU7KBN1"/>
<dbReference type="InterPro" id="IPR011006">
    <property type="entry name" value="CheY-like_superfamily"/>
</dbReference>
<name>A0AAU7KBN1_9SPHI</name>
<dbReference type="GO" id="GO:0000156">
    <property type="term" value="F:phosphorelay response regulator activity"/>
    <property type="evidence" value="ECO:0007669"/>
    <property type="project" value="InterPro"/>
</dbReference>
<gene>
    <name evidence="4" type="ORF">ABEG20_10160</name>
</gene>
<feature type="domain" description="HTH LytTR-type" evidence="3">
    <location>
        <begin position="149"/>
        <end position="210"/>
    </location>
</feature>
<dbReference type="EMBL" id="CP157485">
    <property type="protein sequence ID" value="XBO49961.1"/>
    <property type="molecule type" value="Genomic_DNA"/>
</dbReference>
<keyword evidence="1" id="KW-0597">Phosphoprotein</keyword>
<reference evidence="4" key="1">
    <citation type="submission" date="2024-05" db="EMBL/GenBank/DDBJ databases">
        <authorList>
            <person name="Kim S."/>
            <person name="Heo J."/>
            <person name="Choi H."/>
            <person name="Choi Y."/>
            <person name="Kwon S.-W."/>
            <person name="Kim Y."/>
        </authorList>
    </citation>
    <scope>NUCLEOTIDE SEQUENCE</scope>
    <source>
        <strain evidence="4">KACC 23697</strain>
    </source>
</reference>
<accession>A0AAU7KBN1</accession>
<dbReference type="PANTHER" id="PTHR37299:SF1">
    <property type="entry name" value="STAGE 0 SPORULATION PROTEIN A HOMOLOG"/>
    <property type="match status" value="1"/>
</dbReference>
<sequence length="253" mass="29512">MKNSISCIIVDDDPSAINILQDHIAEMPRLKVHRIFTKPIEALSEISTARNKQLIFLDIDMPAMSGLRLADNLKHKSHNIIFTTSYPEFALDAFKVRAKHYLLKPFDMGDFAVVVNEVLSECYDAQHIVNENNGAFFLRTNGERGRLTKVLKKDIIYLQGSNNHVHIYTPTNDYSVYMTIKEMEEKLQENEHFYRVHKSYIINTTYVKEINGHKIDLGKYEVLMTPQYKEAFMDYIENQTLISKRLRDQHLKI</sequence>
<evidence type="ECO:0000259" key="2">
    <source>
        <dbReference type="PROSITE" id="PS50110"/>
    </source>
</evidence>
<protein>
    <submittedName>
        <fullName evidence="4">LytTR family DNA-binding domain-containing protein</fullName>
    </submittedName>
</protein>
<evidence type="ECO:0000313" key="4">
    <source>
        <dbReference type="EMBL" id="XBO49961.1"/>
    </source>
</evidence>
<evidence type="ECO:0000256" key="1">
    <source>
        <dbReference type="PROSITE-ProRule" id="PRU00169"/>
    </source>
</evidence>
<dbReference type="SMART" id="SM00850">
    <property type="entry name" value="LytTR"/>
    <property type="match status" value="1"/>
</dbReference>
<keyword evidence="4" id="KW-0238">DNA-binding</keyword>
<feature type="modified residue" description="4-aspartylphosphate" evidence="1">
    <location>
        <position position="58"/>
    </location>
</feature>
<feature type="domain" description="Response regulatory" evidence="2">
    <location>
        <begin position="6"/>
        <end position="119"/>
    </location>
</feature>
<dbReference type="SUPFAM" id="SSF52172">
    <property type="entry name" value="CheY-like"/>
    <property type="match status" value="1"/>
</dbReference>
<dbReference type="GO" id="GO:0003677">
    <property type="term" value="F:DNA binding"/>
    <property type="evidence" value="ECO:0007669"/>
    <property type="project" value="UniProtKB-KW"/>
</dbReference>
<dbReference type="Gene3D" id="2.40.50.1020">
    <property type="entry name" value="LytTr DNA-binding domain"/>
    <property type="match status" value="1"/>
</dbReference>
<proteinExistence type="predicted"/>
<dbReference type="PANTHER" id="PTHR37299">
    <property type="entry name" value="TRANSCRIPTIONAL REGULATOR-RELATED"/>
    <property type="match status" value="1"/>
</dbReference>
<dbReference type="InterPro" id="IPR007492">
    <property type="entry name" value="LytTR_DNA-bd_dom"/>
</dbReference>
<dbReference type="PROSITE" id="PS50930">
    <property type="entry name" value="HTH_LYTTR"/>
    <property type="match status" value="1"/>
</dbReference>
<dbReference type="PROSITE" id="PS50110">
    <property type="entry name" value="RESPONSE_REGULATORY"/>
    <property type="match status" value="1"/>
</dbReference>
<dbReference type="InterPro" id="IPR001789">
    <property type="entry name" value="Sig_transdc_resp-reg_receiver"/>
</dbReference>
<dbReference type="Pfam" id="PF00072">
    <property type="entry name" value="Response_reg"/>
    <property type="match status" value="1"/>
</dbReference>
<organism evidence="4">
    <name type="scientific">Pedobacter sp. KACC 23697</name>
    <dbReference type="NCBI Taxonomy" id="3149230"/>
    <lineage>
        <taxon>Bacteria</taxon>
        <taxon>Pseudomonadati</taxon>
        <taxon>Bacteroidota</taxon>
        <taxon>Sphingobacteriia</taxon>
        <taxon>Sphingobacteriales</taxon>
        <taxon>Sphingobacteriaceae</taxon>
        <taxon>Pedobacter</taxon>
    </lineage>
</organism>
<dbReference type="RefSeq" id="WP_406827261.1">
    <property type="nucleotide sequence ID" value="NZ_CP157485.1"/>
</dbReference>
<evidence type="ECO:0000259" key="3">
    <source>
        <dbReference type="PROSITE" id="PS50930"/>
    </source>
</evidence>